<dbReference type="AlphaFoldDB" id="K3ZLB4"/>
<dbReference type="Proteomes" id="UP000004995">
    <property type="component" value="Unassembled WGS sequence"/>
</dbReference>
<dbReference type="HOGENOM" id="CLU_093637_0_0_1"/>
<organism evidence="1 2">
    <name type="scientific">Setaria italica</name>
    <name type="common">Foxtail millet</name>
    <name type="synonym">Panicum italicum</name>
    <dbReference type="NCBI Taxonomy" id="4555"/>
    <lineage>
        <taxon>Eukaryota</taxon>
        <taxon>Viridiplantae</taxon>
        <taxon>Streptophyta</taxon>
        <taxon>Embryophyta</taxon>
        <taxon>Tracheophyta</taxon>
        <taxon>Spermatophyta</taxon>
        <taxon>Magnoliopsida</taxon>
        <taxon>Liliopsida</taxon>
        <taxon>Poales</taxon>
        <taxon>Poaceae</taxon>
        <taxon>PACMAD clade</taxon>
        <taxon>Panicoideae</taxon>
        <taxon>Panicodae</taxon>
        <taxon>Paniceae</taxon>
        <taxon>Cenchrinae</taxon>
        <taxon>Setaria</taxon>
    </lineage>
</organism>
<dbReference type="InParanoid" id="K3ZLB4"/>
<reference evidence="2" key="1">
    <citation type="journal article" date="2012" name="Nat. Biotechnol.">
        <title>Reference genome sequence of the model plant Setaria.</title>
        <authorList>
            <person name="Bennetzen J.L."/>
            <person name="Schmutz J."/>
            <person name="Wang H."/>
            <person name="Percifield R."/>
            <person name="Hawkins J."/>
            <person name="Pontaroli A.C."/>
            <person name="Estep M."/>
            <person name="Feng L."/>
            <person name="Vaughn J.N."/>
            <person name="Grimwood J."/>
            <person name="Jenkins J."/>
            <person name="Barry K."/>
            <person name="Lindquist E."/>
            <person name="Hellsten U."/>
            <person name="Deshpande S."/>
            <person name="Wang X."/>
            <person name="Wu X."/>
            <person name="Mitros T."/>
            <person name="Triplett J."/>
            <person name="Yang X."/>
            <person name="Ye C.Y."/>
            <person name="Mauro-Herrera M."/>
            <person name="Wang L."/>
            <person name="Li P."/>
            <person name="Sharma M."/>
            <person name="Sharma R."/>
            <person name="Ronald P.C."/>
            <person name="Panaud O."/>
            <person name="Kellogg E.A."/>
            <person name="Brutnell T.P."/>
            <person name="Doust A.N."/>
            <person name="Tuskan G.A."/>
            <person name="Rokhsar D."/>
            <person name="Devos K.M."/>
        </authorList>
    </citation>
    <scope>NUCLEOTIDE SEQUENCE [LARGE SCALE GENOMIC DNA]</scope>
    <source>
        <strain evidence="2">cv. Yugu1</strain>
    </source>
</reference>
<dbReference type="Gramene" id="KQK94569">
    <property type="protein sequence ID" value="KQK94569"/>
    <property type="gene ID" value="SETIT_027370mg"/>
</dbReference>
<protein>
    <recommendedName>
        <fullName evidence="3">F-box domain-containing protein</fullName>
    </recommendedName>
</protein>
<accession>K3ZLB4</accession>
<dbReference type="EnsemblPlants" id="KQK94569">
    <property type="protein sequence ID" value="KQK94569"/>
    <property type="gene ID" value="SETIT_027370mg"/>
</dbReference>
<dbReference type="PANTHER" id="PTHR33784:SF10">
    <property type="entry name" value="F-BOX PROTEIN"/>
    <property type="match status" value="1"/>
</dbReference>
<sequence length="235" mass="25904">MVVSEHVMSSSRWHPPSLAVLPTEVAIEITSRLAATSERPMDDLHSLWATCLFMHCVCGDDAIGRRMALAHFRCNMSWNELASYAALLTRLTLIGNPNAYFLTGIREFFREHRSHQPSLYELAHAITGGHNVAAYFVTLLYRNNGSAGDDDTARWFVRWVEGEENSAASNGSGPRMQSNKGCRLCREKATQMFGPMTPLPLAPVRGDLLCAGGGCGVTFGWPKKTLCCSEGCRMC</sequence>
<reference evidence="1" key="2">
    <citation type="submission" date="2018-08" db="UniProtKB">
        <authorList>
            <consortium name="EnsemblPlants"/>
        </authorList>
    </citation>
    <scope>IDENTIFICATION</scope>
    <source>
        <strain evidence="1">Yugu1</strain>
    </source>
</reference>
<dbReference type="STRING" id="4555.K3ZLB4"/>
<evidence type="ECO:0000313" key="1">
    <source>
        <dbReference type="EnsemblPlants" id="KQK94569"/>
    </source>
</evidence>
<evidence type="ECO:0008006" key="3">
    <source>
        <dbReference type="Google" id="ProtNLM"/>
    </source>
</evidence>
<dbReference type="InterPro" id="IPR040338">
    <property type="entry name" value="At1g67623-like"/>
</dbReference>
<name>K3ZLB4_SETIT</name>
<dbReference type="PANTHER" id="PTHR33784">
    <property type="entry name" value="OS05G0482100 PROTEIN"/>
    <property type="match status" value="1"/>
</dbReference>
<dbReference type="InterPro" id="IPR036047">
    <property type="entry name" value="F-box-like_dom_sf"/>
</dbReference>
<dbReference type="SUPFAM" id="SSF81383">
    <property type="entry name" value="F-box domain"/>
    <property type="match status" value="1"/>
</dbReference>
<evidence type="ECO:0000313" key="2">
    <source>
        <dbReference type="Proteomes" id="UP000004995"/>
    </source>
</evidence>
<keyword evidence="2" id="KW-1185">Reference proteome</keyword>
<dbReference type="EMBL" id="AGNK02004925">
    <property type="status" value="NOT_ANNOTATED_CDS"/>
    <property type="molecule type" value="Genomic_DNA"/>
</dbReference>
<proteinExistence type="predicted"/>